<dbReference type="Proteomes" id="UP000868497">
    <property type="component" value="Unassembled WGS sequence"/>
</dbReference>
<reference evidence="2" key="1">
    <citation type="journal article" date="2018" name="Genome Biol.">
        <title>SKESA: strategic k-mer extension for scrupulous assemblies.</title>
        <authorList>
            <person name="Souvorov A."/>
            <person name="Agarwala R."/>
            <person name="Lipman D.J."/>
        </authorList>
    </citation>
    <scope>NUCLEOTIDE SEQUENCE</scope>
    <source>
        <strain evidence="2">AUSMDU00005748</strain>
    </source>
</reference>
<feature type="compositionally biased region" description="Basic and acidic residues" evidence="1">
    <location>
        <begin position="23"/>
        <end position="40"/>
    </location>
</feature>
<dbReference type="EMBL" id="DACXIC010000016">
    <property type="protein sequence ID" value="HAU4357617.1"/>
    <property type="molecule type" value="Genomic_DNA"/>
</dbReference>
<comment type="caution">
    <text evidence="2">The sequence shown here is derived from an EMBL/GenBank/DDBJ whole genome shotgun (WGS) entry which is preliminary data.</text>
</comment>
<name>A0AAD3YQY4_KLEOX</name>
<protein>
    <submittedName>
        <fullName evidence="2">PerC family transcriptional regulator</fullName>
    </submittedName>
</protein>
<dbReference type="AlphaFoldDB" id="A0AAD3YQY4"/>
<evidence type="ECO:0000313" key="2">
    <source>
        <dbReference type="EMBL" id="HAU4357617.1"/>
    </source>
</evidence>
<gene>
    <name evidence="2" type="ORF">F6W21_14905</name>
</gene>
<proteinExistence type="predicted"/>
<evidence type="ECO:0000256" key="1">
    <source>
        <dbReference type="SAM" id="MobiDB-lite"/>
    </source>
</evidence>
<reference evidence="2" key="2">
    <citation type="submission" date="2019-09" db="EMBL/GenBank/DDBJ databases">
        <authorList>
            <consortium name="NCBI Pathogen Detection Project"/>
        </authorList>
    </citation>
    <scope>NUCLEOTIDE SEQUENCE</scope>
    <source>
        <strain evidence="2">AUSMDU00005748</strain>
    </source>
</reference>
<dbReference type="Pfam" id="PF06069">
    <property type="entry name" value="PerC"/>
    <property type="match status" value="1"/>
</dbReference>
<feature type="region of interest" description="Disordered" evidence="1">
    <location>
        <begin position="1"/>
        <end position="40"/>
    </location>
</feature>
<evidence type="ECO:0000313" key="3">
    <source>
        <dbReference type="Proteomes" id="UP000868497"/>
    </source>
</evidence>
<organism evidence="2 3">
    <name type="scientific">Klebsiella oxytoca</name>
    <dbReference type="NCBI Taxonomy" id="571"/>
    <lineage>
        <taxon>Bacteria</taxon>
        <taxon>Pseudomonadati</taxon>
        <taxon>Pseudomonadota</taxon>
        <taxon>Gammaproteobacteria</taxon>
        <taxon>Enterobacterales</taxon>
        <taxon>Enterobacteriaceae</taxon>
        <taxon>Klebsiella/Raoultella group</taxon>
        <taxon>Klebsiella</taxon>
    </lineage>
</organism>
<dbReference type="InterPro" id="IPR024684">
    <property type="entry name" value="Tscrpt_act_PerC/SfV_Orf40"/>
</dbReference>
<accession>A0AAD3YQY4</accession>
<sequence>MPIRTDSARKLSLRTSCGKHPPARAEDFSGLHKAAKETQRRMGIAQPNGEAFRLKGKAI</sequence>